<evidence type="ECO:0000256" key="1">
    <source>
        <dbReference type="SAM" id="Phobius"/>
    </source>
</evidence>
<gene>
    <name evidence="3" type="ORF">FHS00_001851</name>
</gene>
<dbReference type="Pfam" id="PF01569">
    <property type="entry name" value="PAP2"/>
    <property type="match status" value="1"/>
</dbReference>
<evidence type="ECO:0000259" key="2">
    <source>
        <dbReference type="SMART" id="SM00014"/>
    </source>
</evidence>
<evidence type="ECO:0000313" key="3">
    <source>
        <dbReference type="EMBL" id="MBB3712269.1"/>
    </source>
</evidence>
<dbReference type="GO" id="GO:0050380">
    <property type="term" value="F:undecaprenyl-diphosphatase activity"/>
    <property type="evidence" value="ECO:0007669"/>
    <property type="project" value="UniProtKB-EC"/>
</dbReference>
<evidence type="ECO:0000313" key="4">
    <source>
        <dbReference type="Proteomes" id="UP000576152"/>
    </source>
</evidence>
<name>A0ABR6HNY4_9RHOB</name>
<reference evidence="3 4" key="1">
    <citation type="submission" date="2020-08" db="EMBL/GenBank/DDBJ databases">
        <title>Genomic Encyclopedia of Type Strains, Phase III (KMG-III): the genomes of soil and plant-associated and newly described type strains.</title>
        <authorList>
            <person name="Whitman W."/>
        </authorList>
    </citation>
    <scope>NUCLEOTIDE SEQUENCE [LARGE SCALE GENOMIC DNA]</scope>
    <source>
        <strain evidence="3 4">CECT 8572</strain>
    </source>
</reference>
<feature type="domain" description="Phosphatidic acid phosphatase type 2/haloperoxidase" evidence="2">
    <location>
        <begin position="57"/>
        <end position="175"/>
    </location>
</feature>
<dbReference type="InterPro" id="IPR036938">
    <property type="entry name" value="PAP2/HPO_sf"/>
</dbReference>
<comment type="caution">
    <text evidence="3">The sequence shown here is derived from an EMBL/GenBank/DDBJ whole genome shotgun (WGS) entry which is preliminary data.</text>
</comment>
<dbReference type="InterPro" id="IPR000326">
    <property type="entry name" value="PAP2/HPO"/>
</dbReference>
<proteinExistence type="predicted"/>
<keyword evidence="3" id="KW-0378">Hydrolase</keyword>
<keyword evidence="1" id="KW-0472">Membrane</keyword>
<dbReference type="EMBL" id="JACIBX010000006">
    <property type="protein sequence ID" value="MBB3712269.1"/>
    <property type="molecule type" value="Genomic_DNA"/>
</dbReference>
<dbReference type="SMART" id="SM00014">
    <property type="entry name" value="acidPPc"/>
    <property type="match status" value="1"/>
</dbReference>
<feature type="transmembrane region" description="Helical" evidence="1">
    <location>
        <begin position="160"/>
        <end position="178"/>
    </location>
</feature>
<sequence length="229" mass="24574">MDLDILLAVNRIAGRDALLDTLILQVASSPLFKGIPVMMLVWGLWMQPHAAQARRRAALAGTLVMAVLALATGRVLSMTLPYRARPIHDADLPLRLADSVGVDTLNDWSAMPSDHAVLFFALATGIALADRRWGLVALAHAVLVIALPRVALGFHWPSDILVGGALGVAMALIAVPLLRRVLLDTGLLAWLESRPGFSYPLMFLVAHQLGTMFASSRTLLGVLRDVLAG</sequence>
<feature type="transmembrane region" description="Helical" evidence="1">
    <location>
        <begin position="108"/>
        <end position="128"/>
    </location>
</feature>
<dbReference type="Proteomes" id="UP000576152">
    <property type="component" value="Unassembled WGS sequence"/>
</dbReference>
<protein>
    <submittedName>
        <fullName evidence="3">Undecaprenyl-diphosphatase</fullName>
        <ecNumber evidence="3">3.6.1.27</ecNumber>
    </submittedName>
</protein>
<dbReference type="SUPFAM" id="SSF48317">
    <property type="entry name" value="Acid phosphatase/Vanadium-dependent haloperoxidase"/>
    <property type="match status" value="1"/>
</dbReference>
<keyword evidence="1" id="KW-1133">Transmembrane helix</keyword>
<accession>A0ABR6HNY4</accession>
<keyword evidence="4" id="KW-1185">Reference proteome</keyword>
<dbReference type="EC" id="3.6.1.27" evidence="3"/>
<feature type="transmembrane region" description="Helical" evidence="1">
    <location>
        <begin position="22"/>
        <end position="45"/>
    </location>
</feature>
<keyword evidence="1" id="KW-0812">Transmembrane</keyword>
<dbReference type="Gene3D" id="1.20.144.10">
    <property type="entry name" value="Phosphatidic acid phosphatase type 2/haloperoxidase"/>
    <property type="match status" value="1"/>
</dbReference>
<feature type="transmembrane region" description="Helical" evidence="1">
    <location>
        <begin position="57"/>
        <end position="76"/>
    </location>
</feature>
<organism evidence="3 4">
    <name type="scientific">Limimaricola variabilis</name>
    <dbReference type="NCBI Taxonomy" id="1492771"/>
    <lineage>
        <taxon>Bacteria</taxon>
        <taxon>Pseudomonadati</taxon>
        <taxon>Pseudomonadota</taxon>
        <taxon>Alphaproteobacteria</taxon>
        <taxon>Rhodobacterales</taxon>
        <taxon>Paracoccaceae</taxon>
        <taxon>Limimaricola</taxon>
    </lineage>
</organism>
<feature type="transmembrane region" description="Helical" evidence="1">
    <location>
        <begin position="135"/>
        <end position="154"/>
    </location>
</feature>
<dbReference type="RefSeq" id="WP_183472095.1">
    <property type="nucleotide sequence ID" value="NZ_JACIBX010000006.1"/>
</dbReference>